<feature type="domain" description="PCI" evidence="1">
    <location>
        <begin position="1"/>
        <end position="138"/>
    </location>
</feature>
<name>A0A9D3VZM2_9ROSI</name>
<dbReference type="InterPro" id="IPR000717">
    <property type="entry name" value="PCI_dom"/>
</dbReference>
<comment type="caution">
    <text evidence="2">The sequence shown here is derived from an EMBL/GenBank/DDBJ whole genome shotgun (WGS) entry which is preliminary data.</text>
</comment>
<dbReference type="PANTHER" id="PTHR10758">
    <property type="entry name" value="26S PROTEASOME NON-ATPASE REGULATORY SUBUNIT 3/COP9 SIGNALOSOME COMPLEX SUBUNIT 3"/>
    <property type="match status" value="1"/>
</dbReference>
<dbReference type="OrthoDB" id="1700733at2759"/>
<evidence type="ECO:0000259" key="1">
    <source>
        <dbReference type="PROSITE" id="PS50250"/>
    </source>
</evidence>
<gene>
    <name evidence="2" type="ORF">J1N35_016050</name>
</gene>
<dbReference type="AlphaFoldDB" id="A0A9D3VZM2"/>
<dbReference type="Pfam" id="PF01399">
    <property type="entry name" value="PCI"/>
    <property type="match status" value="1"/>
</dbReference>
<evidence type="ECO:0000313" key="3">
    <source>
        <dbReference type="Proteomes" id="UP000828251"/>
    </source>
</evidence>
<dbReference type="PANTHER" id="PTHR10758:SF2">
    <property type="entry name" value="26S PROTEASOME NON-ATPASE REGULATORY SUBUNIT 3"/>
    <property type="match status" value="1"/>
</dbReference>
<accession>A0A9D3VZM2</accession>
<dbReference type="InterPro" id="IPR036390">
    <property type="entry name" value="WH_DNA-bd_sf"/>
</dbReference>
<dbReference type="Proteomes" id="UP000828251">
    <property type="component" value="Unassembled WGS sequence"/>
</dbReference>
<proteinExistence type="predicted"/>
<dbReference type="EMBL" id="JAIQCV010000005">
    <property type="protein sequence ID" value="KAH1099129.1"/>
    <property type="molecule type" value="Genomic_DNA"/>
</dbReference>
<dbReference type="GO" id="GO:0006511">
    <property type="term" value="P:ubiquitin-dependent protein catabolic process"/>
    <property type="evidence" value="ECO:0007669"/>
    <property type="project" value="TreeGrafter"/>
</dbReference>
<keyword evidence="3" id="KW-1185">Reference proteome</keyword>
<organism evidence="2 3">
    <name type="scientific">Gossypium stocksii</name>
    <dbReference type="NCBI Taxonomy" id="47602"/>
    <lineage>
        <taxon>Eukaryota</taxon>
        <taxon>Viridiplantae</taxon>
        <taxon>Streptophyta</taxon>
        <taxon>Embryophyta</taxon>
        <taxon>Tracheophyta</taxon>
        <taxon>Spermatophyta</taxon>
        <taxon>Magnoliopsida</taxon>
        <taxon>eudicotyledons</taxon>
        <taxon>Gunneridae</taxon>
        <taxon>Pentapetalae</taxon>
        <taxon>rosids</taxon>
        <taxon>malvids</taxon>
        <taxon>Malvales</taxon>
        <taxon>Malvaceae</taxon>
        <taxon>Malvoideae</taxon>
        <taxon>Gossypium</taxon>
    </lineage>
</organism>
<dbReference type="SMART" id="SM00088">
    <property type="entry name" value="PINT"/>
    <property type="match status" value="1"/>
</dbReference>
<dbReference type="PROSITE" id="PS50250">
    <property type="entry name" value="PCI"/>
    <property type="match status" value="1"/>
</dbReference>
<dbReference type="GO" id="GO:0008541">
    <property type="term" value="C:proteasome regulatory particle, lid subcomplex"/>
    <property type="evidence" value="ECO:0007669"/>
    <property type="project" value="TreeGrafter"/>
</dbReference>
<dbReference type="InterPro" id="IPR050756">
    <property type="entry name" value="CSN3"/>
</dbReference>
<dbReference type="Gene3D" id="1.25.40.570">
    <property type="match status" value="1"/>
</dbReference>
<protein>
    <recommendedName>
        <fullName evidence="1">PCI domain-containing protein</fullName>
    </recommendedName>
</protein>
<evidence type="ECO:0000313" key="2">
    <source>
        <dbReference type="EMBL" id="KAH1099129.1"/>
    </source>
</evidence>
<sequence length="139" mass="15583">MRMVLISCKANLRIVSSTNYSFVGFTSFENTNNGLYFPAVRIRDLELFKSIAEKFSSIFSSDWTHNLTVGLRHNIIRTRLRNISITYSHISLDNVANKLRLETVANAESLVAKAIRDGVINATLDHTNGCMVSKETGDI</sequence>
<dbReference type="SUPFAM" id="SSF46785">
    <property type="entry name" value="Winged helix' DNA-binding domain"/>
    <property type="match status" value="1"/>
</dbReference>
<reference evidence="2 3" key="1">
    <citation type="journal article" date="2021" name="Plant Biotechnol. J.">
        <title>Multi-omics assisted identification of the key and species-specific regulatory components of drought-tolerant mechanisms in Gossypium stocksii.</title>
        <authorList>
            <person name="Yu D."/>
            <person name="Ke L."/>
            <person name="Zhang D."/>
            <person name="Wu Y."/>
            <person name="Sun Y."/>
            <person name="Mei J."/>
            <person name="Sun J."/>
            <person name="Sun Y."/>
        </authorList>
    </citation>
    <scope>NUCLEOTIDE SEQUENCE [LARGE SCALE GENOMIC DNA]</scope>
    <source>
        <strain evidence="3">cv. E1</strain>
        <tissue evidence="2">Leaf</tissue>
    </source>
</reference>